<name>A0A5N6SIR9_ASPPS</name>
<feature type="region of interest" description="Disordered" evidence="1">
    <location>
        <begin position="146"/>
        <end position="229"/>
    </location>
</feature>
<dbReference type="Proteomes" id="UP000325672">
    <property type="component" value="Unassembled WGS sequence"/>
</dbReference>
<accession>A0A5N6SIR9</accession>
<gene>
    <name evidence="2" type="ORF">BDV38DRAFT_286410</name>
</gene>
<proteinExistence type="predicted"/>
<dbReference type="EMBL" id="ML743611">
    <property type="protein sequence ID" value="KAE8133789.1"/>
    <property type="molecule type" value="Genomic_DNA"/>
</dbReference>
<evidence type="ECO:0000313" key="3">
    <source>
        <dbReference type="Proteomes" id="UP000325672"/>
    </source>
</evidence>
<organism evidence="2 3">
    <name type="scientific">Aspergillus pseudotamarii</name>
    <dbReference type="NCBI Taxonomy" id="132259"/>
    <lineage>
        <taxon>Eukaryota</taxon>
        <taxon>Fungi</taxon>
        <taxon>Dikarya</taxon>
        <taxon>Ascomycota</taxon>
        <taxon>Pezizomycotina</taxon>
        <taxon>Eurotiomycetes</taxon>
        <taxon>Eurotiomycetidae</taxon>
        <taxon>Eurotiales</taxon>
        <taxon>Aspergillaceae</taxon>
        <taxon>Aspergillus</taxon>
        <taxon>Aspergillus subgen. Circumdati</taxon>
    </lineage>
</organism>
<protein>
    <submittedName>
        <fullName evidence="2">Uncharacterized protein</fullName>
    </submittedName>
</protein>
<dbReference type="RefSeq" id="XP_031909852.1">
    <property type="nucleotide sequence ID" value="XM_032060658.1"/>
</dbReference>
<evidence type="ECO:0000256" key="1">
    <source>
        <dbReference type="SAM" id="MobiDB-lite"/>
    </source>
</evidence>
<evidence type="ECO:0000313" key="2">
    <source>
        <dbReference type="EMBL" id="KAE8133789.1"/>
    </source>
</evidence>
<feature type="compositionally biased region" description="Polar residues" evidence="1">
    <location>
        <begin position="212"/>
        <end position="229"/>
    </location>
</feature>
<dbReference type="AlphaFoldDB" id="A0A5N6SIR9"/>
<keyword evidence="3" id="KW-1185">Reference proteome</keyword>
<reference evidence="2 3" key="1">
    <citation type="submission" date="2019-04" db="EMBL/GenBank/DDBJ databases">
        <title>Friends and foes A comparative genomics study of 23 Aspergillus species from section Flavi.</title>
        <authorList>
            <consortium name="DOE Joint Genome Institute"/>
            <person name="Kjaerbolling I."/>
            <person name="Vesth T."/>
            <person name="Frisvad J.C."/>
            <person name="Nybo J.L."/>
            <person name="Theobald S."/>
            <person name="Kildgaard S."/>
            <person name="Isbrandt T."/>
            <person name="Kuo A."/>
            <person name="Sato A."/>
            <person name="Lyhne E.K."/>
            <person name="Kogle M.E."/>
            <person name="Wiebenga A."/>
            <person name="Kun R.S."/>
            <person name="Lubbers R.J."/>
            <person name="Makela M.R."/>
            <person name="Barry K."/>
            <person name="Chovatia M."/>
            <person name="Clum A."/>
            <person name="Daum C."/>
            <person name="Haridas S."/>
            <person name="He G."/>
            <person name="LaButti K."/>
            <person name="Lipzen A."/>
            <person name="Mondo S."/>
            <person name="Riley R."/>
            <person name="Salamov A."/>
            <person name="Simmons B.A."/>
            <person name="Magnuson J.K."/>
            <person name="Henrissat B."/>
            <person name="Mortensen U.H."/>
            <person name="Larsen T.O."/>
            <person name="Devries R.P."/>
            <person name="Grigoriev I.V."/>
            <person name="Machida M."/>
            <person name="Baker S.E."/>
            <person name="Andersen M.R."/>
        </authorList>
    </citation>
    <scope>NUCLEOTIDE SEQUENCE [LARGE SCALE GENOMIC DNA]</scope>
    <source>
        <strain evidence="2 3">CBS 117625</strain>
    </source>
</reference>
<feature type="compositionally biased region" description="Polar residues" evidence="1">
    <location>
        <begin position="177"/>
        <end position="198"/>
    </location>
</feature>
<dbReference type="GeneID" id="43644868"/>
<sequence>MVWRELIILEAECSARRIIQDPTVDPTSRTGWLPFQNNKDQVIESLIKQGNELRVERSAYDDNEWLKWCVKRCSWLSFVLRYDLELLGRSFLLQWDRPWATAYFYPFFDTLLHEERRASECAAHTTRLSTQIGGVREAEYSGEAHYWGRGGTSEVPSTSRARGRGRPRNTDRVTGPEGSTNQPQQRLDPNQPSTSGLQRQKRKSVLEESKDSGQPQSKRPGGMNSSWSSMPVQIAYQIAKMNTGAT</sequence>